<dbReference type="SUPFAM" id="SSF50475">
    <property type="entry name" value="FMN-binding split barrel"/>
    <property type="match status" value="1"/>
</dbReference>
<sequence>MYVPAHFAQTDTAELHQLITAHPFGVLVSHTAGGLDANHLPCHLDPVQGDLGTLHLHVARANPLWRELADGDAVLVVFSAGDAYISPSWYPSKHEAHRQVPSWNYMVAHAHGRVTIRDDERYVRGVVARLTRTHEAAEEKPWKMSDAPAEFTDTLLQAIVGIEIEITRLEGKRKLSQNKEVRDIVGAGNALLARGHAAIGQAMLEAATKKS</sequence>
<accession>A0AAI9N441</accession>
<dbReference type="RefSeq" id="WP_006463353.1">
    <property type="nucleotide sequence ID" value="NZ_AEEC02000012.1"/>
</dbReference>
<dbReference type="InterPro" id="IPR007396">
    <property type="entry name" value="TR_PAI2-type"/>
</dbReference>
<dbReference type="Pfam" id="PF04299">
    <property type="entry name" value="FMN_bind_2"/>
    <property type="match status" value="1"/>
</dbReference>
<dbReference type="Proteomes" id="UP000006772">
    <property type="component" value="Unassembled WGS sequence"/>
</dbReference>
<dbReference type="AlphaFoldDB" id="A0AAI9N441"/>
<dbReference type="EMBL" id="AEEC02000012">
    <property type="protein sequence ID" value="EOA04852.1"/>
    <property type="molecule type" value="Genomic_DNA"/>
</dbReference>
<evidence type="ECO:0000313" key="1">
    <source>
        <dbReference type="EMBL" id="EOA04852.1"/>
    </source>
</evidence>
<dbReference type="PANTHER" id="PTHR35802">
    <property type="entry name" value="PROTEASE SYNTHASE AND SPORULATION PROTEIN PAI 2"/>
    <property type="match status" value="1"/>
</dbReference>
<reference evidence="1 2" key="1">
    <citation type="journal article" date="2013" name="Front. Microbiol.">
        <title>The genome of the endophytic bacterium H. frisingense GSF30(T) identifies diverse strategies in the Herbaspirillum genus to interact with plants.</title>
        <authorList>
            <person name="Straub D."/>
            <person name="Rothballer M."/>
            <person name="Hartmann A."/>
            <person name="Ludewig U."/>
        </authorList>
    </citation>
    <scope>NUCLEOTIDE SEQUENCE [LARGE SCALE GENOMIC DNA]</scope>
    <source>
        <strain evidence="1 2">GSF30</strain>
    </source>
</reference>
<gene>
    <name evidence="1" type="ORF">HFRIS_010764</name>
</gene>
<name>A0AAI9N441_9BURK</name>
<protein>
    <submittedName>
        <fullName evidence="1">Transcription regulator protein</fullName>
    </submittedName>
</protein>
<dbReference type="Gene3D" id="2.30.110.10">
    <property type="entry name" value="Electron Transport, Fmn-binding Protein, Chain A"/>
    <property type="match status" value="1"/>
</dbReference>
<dbReference type="PIRSF" id="PIRSF010372">
    <property type="entry name" value="PaiB"/>
    <property type="match status" value="1"/>
</dbReference>
<proteinExistence type="predicted"/>
<dbReference type="InterPro" id="IPR012349">
    <property type="entry name" value="Split_barrel_FMN-bd"/>
</dbReference>
<organism evidence="1 2">
    <name type="scientific">Herbaspirillum frisingense GSF30</name>
    <dbReference type="NCBI Taxonomy" id="864073"/>
    <lineage>
        <taxon>Bacteria</taxon>
        <taxon>Pseudomonadati</taxon>
        <taxon>Pseudomonadota</taxon>
        <taxon>Betaproteobacteria</taxon>
        <taxon>Burkholderiales</taxon>
        <taxon>Oxalobacteraceae</taxon>
        <taxon>Herbaspirillum</taxon>
    </lineage>
</organism>
<dbReference type="PANTHER" id="PTHR35802:SF1">
    <property type="entry name" value="PROTEASE SYNTHASE AND SPORULATION PROTEIN PAI 2"/>
    <property type="match status" value="1"/>
</dbReference>
<comment type="caution">
    <text evidence="1">The sequence shown here is derived from an EMBL/GenBank/DDBJ whole genome shotgun (WGS) entry which is preliminary data.</text>
</comment>
<evidence type="ECO:0000313" key="2">
    <source>
        <dbReference type="Proteomes" id="UP000006772"/>
    </source>
</evidence>